<sequence length="50" mass="6344">MIVQYDDVVILPQLKLLFSYFFHIRVKIEKTTRRWVDNWYLYLENLTQFF</sequence>
<organism evidence="1">
    <name type="scientific">Siphoviridae sp. ctamP19</name>
    <dbReference type="NCBI Taxonomy" id="2827896"/>
    <lineage>
        <taxon>Viruses</taxon>
        <taxon>Duplodnaviria</taxon>
        <taxon>Heunggongvirae</taxon>
        <taxon>Uroviricota</taxon>
        <taxon>Caudoviricetes</taxon>
    </lineage>
</organism>
<dbReference type="EMBL" id="BK032864">
    <property type="protein sequence ID" value="DAF64627.1"/>
    <property type="molecule type" value="Genomic_DNA"/>
</dbReference>
<proteinExistence type="predicted"/>
<accession>A0A8S5TNC1</accession>
<protein>
    <submittedName>
        <fullName evidence="1">Uncharacterized protein</fullName>
    </submittedName>
</protein>
<evidence type="ECO:0000313" key="1">
    <source>
        <dbReference type="EMBL" id="DAF64627.1"/>
    </source>
</evidence>
<reference evidence="1" key="1">
    <citation type="journal article" date="2021" name="Proc. Natl. Acad. Sci. U.S.A.">
        <title>A Catalog of Tens of Thousands of Viruses from Human Metagenomes Reveals Hidden Associations with Chronic Diseases.</title>
        <authorList>
            <person name="Tisza M.J."/>
            <person name="Buck C.B."/>
        </authorList>
    </citation>
    <scope>NUCLEOTIDE SEQUENCE</scope>
    <source>
        <strain evidence="1">CtamP19</strain>
    </source>
</reference>
<name>A0A8S5TNC1_9CAUD</name>